<organism evidence="3 4">
    <name type="scientific">Draconibacterium sediminis</name>
    <dbReference type="NCBI Taxonomy" id="1544798"/>
    <lineage>
        <taxon>Bacteria</taxon>
        <taxon>Pseudomonadati</taxon>
        <taxon>Bacteroidota</taxon>
        <taxon>Bacteroidia</taxon>
        <taxon>Marinilabiliales</taxon>
        <taxon>Prolixibacteraceae</taxon>
        <taxon>Draconibacterium</taxon>
    </lineage>
</organism>
<dbReference type="PANTHER" id="PTHR21666">
    <property type="entry name" value="PEPTIDASE-RELATED"/>
    <property type="match status" value="1"/>
</dbReference>
<dbReference type="InterPro" id="IPR050570">
    <property type="entry name" value="Cell_wall_metabolism_enzyme"/>
</dbReference>
<sequence>MKYLCFIFLLLTPIVNFGQEEKEASKKISNEFEQLYNADKYTDIFERFSPEMKKDLPVEKTIDFLKGLKKQAGNIEHREFIRYENKTFASYKTRFERALFSLNISIDKQDKINGLLVKPFKEDNLPKPDRNKTKLDLPFRGVWTVVWGGDTEELNYHVENEAQKNAFDFIITDKEGKSYKTDGKTNEDYYAFGKEIIAPCNAEVVRVIDGIPDNTPGEFDLFYIPGNTVILKTADDEYLYFAHFKQNSIVVKQGQKINKGDVLGLCGNSGNSSEAHLHYHIQNVEDINEATGVKCFFDSIKVNGFLKNDYSPLKGERIQNN</sequence>
<dbReference type="Pfam" id="PF01551">
    <property type="entry name" value="Peptidase_M23"/>
    <property type="match status" value="1"/>
</dbReference>
<feature type="domain" description="DUF3887" evidence="2">
    <location>
        <begin position="30"/>
        <end position="115"/>
    </location>
</feature>
<feature type="domain" description="M23ase beta-sheet core" evidence="1">
    <location>
        <begin position="193"/>
        <end position="283"/>
    </location>
</feature>
<evidence type="ECO:0000259" key="2">
    <source>
        <dbReference type="Pfam" id="PF13026"/>
    </source>
</evidence>
<dbReference type="AlphaFoldDB" id="A0A0D8JFJ1"/>
<dbReference type="PANTHER" id="PTHR21666:SF270">
    <property type="entry name" value="MUREIN HYDROLASE ACTIVATOR ENVC"/>
    <property type="match status" value="1"/>
</dbReference>
<dbReference type="CDD" id="cd12797">
    <property type="entry name" value="M23_peptidase"/>
    <property type="match status" value="1"/>
</dbReference>
<comment type="caution">
    <text evidence="3">The sequence shown here is derived from an EMBL/GenBank/DDBJ whole genome shotgun (WGS) entry which is preliminary data.</text>
</comment>
<dbReference type="Proteomes" id="UP000032544">
    <property type="component" value="Unassembled WGS sequence"/>
</dbReference>
<dbReference type="STRING" id="1544798.LH29_03795"/>
<dbReference type="Pfam" id="PF13026">
    <property type="entry name" value="DUF3887"/>
    <property type="match status" value="1"/>
</dbReference>
<protein>
    <submittedName>
        <fullName evidence="3">Peptidase M23</fullName>
    </submittedName>
</protein>
<dbReference type="GO" id="GO:0004222">
    <property type="term" value="F:metalloendopeptidase activity"/>
    <property type="evidence" value="ECO:0007669"/>
    <property type="project" value="TreeGrafter"/>
</dbReference>
<name>A0A0D8JFJ1_9BACT</name>
<dbReference type="Gene3D" id="2.70.70.10">
    <property type="entry name" value="Glucose Permease (Domain IIA)"/>
    <property type="match status" value="1"/>
</dbReference>
<evidence type="ECO:0000259" key="1">
    <source>
        <dbReference type="Pfam" id="PF01551"/>
    </source>
</evidence>
<keyword evidence="4" id="KW-1185">Reference proteome</keyword>
<dbReference type="InterPro" id="IPR024981">
    <property type="entry name" value="DUF3887"/>
</dbReference>
<dbReference type="InterPro" id="IPR016047">
    <property type="entry name" value="M23ase_b-sheet_dom"/>
</dbReference>
<proteinExistence type="predicted"/>
<evidence type="ECO:0000313" key="3">
    <source>
        <dbReference type="EMBL" id="KJF44603.1"/>
    </source>
</evidence>
<dbReference type="PATRIC" id="fig|1544798.3.peg.777"/>
<dbReference type="EMBL" id="JRHC01000001">
    <property type="protein sequence ID" value="KJF44603.1"/>
    <property type="molecule type" value="Genomic_DNA"/>
</dbReference>
<dbReference type="InterPro" id="IPR011055">
    <property type="entry name" value="Dup_hybrid_motif"/>
</dbReference>
<dbReference type="OrthoDB" id="9810477at2"/>
<reference evidence="3 4" key="1">
    <citation type="submission" date="2014-09" db="EMBL/GenBank/DDBJ databases">
        <title>Draft Genome Sequence of Draconibacterium sp. JN14CK-3.</title>
        <authorList>
            <person name="Dong C."/>
            <person name="Lai Q."/>
            <person name="Shao Z."/>
        </authorList>
    </citation>
    <scope>NUCLEOTIDE SEQUENCE [LARGE SCALE GENOMIC DNA]</scope>
    <source>
        <strain evidence="3 4">JN14CK-3</strain>
    </source>
</reference>
<dbReference type="RefSeq" id="WP_045026145.1">
    <property type="nucleotide sequence ID" value="NZ_JRHC01000001.1"/>
</dbReference>
<dbReference type="SUPFAM" id="SSF51261">
    <property type="entry name" value="Duplicated hybrid motif"/>
    <property type="match status" value="1"/>
</dbReference>
<dbReference type="Gene3D" id="3.10.450.590">
    <property type="match status" value="1"/>
</dbReference>
<accession>A0A0D8JFJ1</accession>
<gene>
    <name evidence="3" type="ORF">LH29_03795</name>
</gene>
<evidence type="ECO:0000313" key="4">
    <source>
        <dbReference type="Proteomes" id="UP000032544"/>
    </source>
</evidence>